<dbReference type="InterPro" id="IPR015590">
    <property type="entry name" value="Aldehyde_DH_dom"/>
</dbReference>
<protein>
    <submittedName>
        <fullName evidence="7">Aldehyde dehydrogenase family protein</fullName>
    </submittedName>
</protein>
<accession>A0A5C6QQY9</accession>
<feature type="active site" evidence="4">
    <location>
        <position position="231"/>
    </location>
</feature>
<dbReference type="InterPro" id="IPR016162">
    <property type="entry name" value="Ald_DH_N"/>
</dbReference>
<dbReference type="AlphaFoldDB" id="A0A5C6QQY9"/>
<evidence type="ECO:0000313" key="8">
    <source>
        <dbReference type="Proteomes" id="UP000321822"/>
    </source>
</evidence>
<keyword evidence="2" id="KW-0521">NADP</keyword>
<dbReference type="Gene3D" id="3.40.605.10">
    <property type="entry name" value="Aldehyde Dehydrogenase, Chain A, domain 1"/>
    <property type="match status" value="1"/>
</dbReference>
<comment type="similarity">
    <text evidence="1 5">Belongs to the aldehyde dehydrogenase family.</text>
</comment>
<evidence type="ECO:0000256" key="3">
    <source>
        <dbReference type="ARBA" id="ARBA00023002"/>
    </source>
</evidence>
<gene>
    <name evidence="7" type="ORF">ESZ36_04915</name>
</gene>
<dbReference type="FunFam" id="3.40.605.10:FF:000012">
    <property type="entry name" value="NAD-dependent succinate-semialdehyde dehydrogenase"/>
    <property type="match status" value="1"/>
</dbReference>
<evidence type="ECO:0000256" key="4">
    <source>
        <dbReference type="PROSITE-ProRule" id="PRU10007"/>
    </source>
</evidence>
<dbReference type="PROSITE" id="PS00687">
    <property type="entry name" value="ALDEHYDE_DEHYDR_GLU"/>
    <property type="match status" value="1"/>
</dbReference>
<proteinExistence type="inferred from homology"/>
<dbReference type="InterPro" id="IPR016160">
    <property type="entry name" value="Ald_DH_CS_CYS"/>
</dbReference>
<dbReference type="Gene3D" id="3.40.309.10">
    <property type="entry name" value="Aldehyde Dehydrogenase, Chain A, domain 2"/>
    <property type="match status" value="1"/>
</dbReference>
<evidence type="ECO:0000256" key="5">
    <source>
        <dbReference type="RuleBase" id="RU003345"/>
    </source>
</evidence>
<organism evidence="7 8">
    <name type="scientific">Colwellia demingiae</name>
    <dbReference type="NCBI Taxonomy" id="89401"/>
    <lineage>
        <taxon>Bacteria</taxon>
        <taxon>Pseudomonadati</taxon>
        <taxon>Pseudomonadota</taxon>
        <taxon>Gammaproteobacteria</taxon>
        <taxon>Alteromonadales</taxon>
        <taxon>Colwelliaceae</taxon>
        <taxon>Colwellia</taxon>
    </lineage>
</organism>
<dbReference type="FunFam" id="3.40.309.10:FF:000009">
    <property type="entry name" value="Aldehyde dehydrogenase A"/>
    <property type="match status" value="1"/>
</dbReference>
<dbReference type="Pfam" id="PF00171">
    <property type="entry name" value="Aldedh"/>
    <property type="match status" value="1"/>
</dbReference>
<keyword evidence="8" id="KW-1185">Reference proteome</keyword>
<keyword evidence="3 5" id="KW-0560">Oxidoreductase</keyword>
<dbReference type="Proteomes" id="UP000321822">
    <property type="component" value="Unassembled WGS sequence"/>
</dbReference>
<reference evidence="7 8" key="1">
    <citation type="submission" date="2019-07" db="EMBL/GenBank/DDBJ databases">
        <title>Genomes of sea-ice associated Colwellia species.</title>
        <authorList>
            <person name="Bowman J.P."/>
        </authorList>
    </citation>
    <scope>NUCLEOTIDE SEQUENCE [LARGE SCALE GENOMIC DNA]</scope>
    <source>
        <strain evidence="7 8">ACAM 459</strain>
    </source>
</reference>
<feature type="domain" description="Aldehyde dehydrogenase" evidence="6">
    <location>
        <begin position="6"/>
        <end position="456"/>
    </location>
</feature>
<dbReference type="RefSeq" id="WP_146784317.1">
    <property type="nucleotide sequence ID" value="NZ_VOLT01000002.1"/>
</dbReference>
<dbReference type="SUPFAM" id="SSF53720">
    <property type="entry name" value="ALDH-like"/>
    <property type="match status" value="1"/>
</dbReference>
<evidence type="ECO:0000259" key="6">
    <source>
        <dbReference type="Pfam" id="PF00171"/>
    </source>
</evidence>
<dbReference type="OrthoDB" id="9812625at2"/>
<dbReference type="CDD" id="cd07102">
    <property type="entry name" value="ALDH_EDX86601"/>
    <property type="match status" value="1"/>
</dbReference>
<sequence>MSQIQKTLSPIDGSTYVERPLADLNQVKNIITQADKAQKSWSKTTLAERKTICSRAVEAFEANKDNIAQELCWQMGRPIRYAAGEVGSFADRGRYLISIADEVLAPIQTSEKAGFERYITHEPVGVVLVIAPWNYPLHTPINAVMPALLAGNSVILKHSAQTPLCSERIVEAFTEAGLPEGVLQFLHMSHENTEMAIKSAEIGAVSFTGSVPAGVIVEKAAAGRFINVGLELGGKDPTYIRKDADLKHAVESTVDGSFFNSGQSCCGIERIYVDEAIYDEYLAAFVALVKEYKLGRSDNPETTLGPLVRTSAAEFVRGQIDEAVKQGATAHITPSDFDLNKVGTPYMAPQVLTDVDHTMRVMTEESFGPVVGIMKVSSDEEAIRLMNDSEFGLTASIFSSDIERAVTLGQELEAGTFFVNRCDYLDPELVWTGVKNTGRGCTLSKLGFDNFTRAKSFHIKNNI</sequence>
<evidence type="ECO:0000313" key="7">
    <source>
        <dbReference type="EMBL" id="TWX70982.1"/>
    </source>
</evidence>
<comment type="caution">
    <text evidence="7">The sequence shown here is derived from an EMBL/GenBank/DDBJ whole genome shotgun (WGS) entry which is preliminary data.</text>
</comment>
<dbReference type="InterPro" id="IPR016161">
    <property type="entry name" value="Ald_DH/histidinol_DH"/>
</dbReference>
<dbReference type="PROSITE" id="PS00070">
    <property type="entry name" value="ALDEHYDE_DEHYDR_CYS"/>
    <property type="match status" value="1"/>
</dbReference>
<evidence type="ECO:0000256" key="1">
    <source>
        <dbReference type="ARBA" id="ARBA00009986"/>
    </source>
</evidence>
<dbReference type="PANTHER" id="PTHR11699">
    <property type="entry name" value="ALDEHYDE DEHYDROGENASE-RELATED"/>
    <property type="match status" value="1"/>
</dbReference>
<name>A0A5C6QQY9_9GAMM</name>
<dbReference type="InterPro" id="IPR016163">
    <property type="entry name" value="Ald_DH_C"/>
</dbReference>
<dbReference type="EMBL" id="VOLT01000002">
    <property type="protein sequence ID" value="TWX70982.1"/>
    <property type="molecule type" value="Genomic_DNA"/>
</dbReference>
<dbReference type="GO" id="GO:0016620">
    <property type="term" value="F:oxidoreductase activity, acting on the aldehyde or oxo group of donors, NAD or NADP as acceptor"/>
    <property type="evidence" value="ECO:0007669"/>
    <property type="project" value="InterPro"/>
</dbReference>
<dbReference type="InterPro" id="IPR029510">
    <property type="entry name" value="Ald_DH_CS_GLU"/>
</dbReference>
<evidence type="ECO:0000256" key="2">
    <source>
        <dbReference type="ARBA" id="ARBA00022857"/>
    </source>
</evidence>